<evidence type="ECO:0000256" key="3">
    <source>
        <dbReference type="ARBA" id="ARBA00022603"/>
    </source>
</evidence>
<feature type="binding site" evidence="10">
    <location>
        <position position="359"/>
    </location>
    <ligand>
        <name>S-adenosyl-L-methionine</name>
        <dbReference type="ChEBI" id="CHEBI:59789"/>
    </ligand>
</feature>
<comment type="similarity">
    <text evidence="1">Belongs to the class I-like SAM-binding methyltransferase superfamily. TRM5/TYW2 family.</text>
</comment>
<feature type="domain" description="SAM-dependent methyltransferase TRM5/TYW2-type" evidence="11">
    <location>
        <begin position="144"/>
        <end position="462"/>
    </location>
</feature>
<dbReference type="GO" id="GO:0005759">
    <property type="term" value="C:mitochondrial matrix"/>
    <property type="evidence" value="ECO:0007669"/>
    <property type="project" value="UniProtKB-SubCell"/>
</dbReference>
<dbReference type="GO" id="GO:0070901">
    <property type="term" value="P:mitochondrial tRNA methylation"/>
    <property type="evidence" value="ECO:0007669"/>
    <property type="project" value="UniProtKB-ARBA"/>
</dbReference>
<dbReference type="Gene3D" id="3.40.50.150">
    <property type="entry name" value="Vaccinia Virus protein VP39"/>
    <property type="match status" value="1"/>
</dbReference>
<keyword evidence="7 10" id="KW-0496">Mitochondrion</keyword>
<feature type="binding site" evidence="10">
    <location>
        <position position="236"/>
    </location>
    <ligand>
        <name>S-adenosyl-L-methionine</name>
        <dbReference type="ChEBI" id="CHEBI:59789"/>
    </ligand>
</feature>
<dbReference type="InterPro" id="IPR025792">
    <property type="entry name" value="tRNA_Gua_MeTrfase_euk"/>
</dbReference>
<reference evidence="12" key="1">
    <citation type="journal article" date="2020" name="Stud. Mycol.">
        <title>101 Dothideomycetes genomes: a test case for predicting lifestyles and emergence of pathogens.</title>
        <authorList>
            <person name="Haridas S."/>
            <person name="Albert R."/>
            <person name="Binder M."/>
            <person name="Bloem J."/>
            <person name="Labutti K."/>
            <person name="Salamov A."/>
            <person name="Andreopoulos B."/>
            <person name="Baker S."/>
            <person name="Barry K."/>
            <person name="Bills G."/>
            <person name="Bluhm B."/>
            <person name="Cannon C."/>
            <person name="Castanera R."/>
            <person name="Culley D."/>
            <person name="Daum C."/>
            <person name="Ezra D."/>
            <person name="Gonzalez J."/>
            <person name="Henrissat B."/>
            <person name="Kuo A."/>
            <person name="Liang C."/>
            <person name="Lipzen A."/>
            <person name="Lutzoni F."/>
            <person name="Magnuson J."/>
            <person name="Mondo S."/>
            <person name="Nolan M."/>
            <person name="Ohm R."/>
            <person name="Pangilinan J."/>
            <person name="Park H.-J."/>
            <person name="Ramirez L."/>
            <person name="Alfaro M."/>
            <person name="Sun H."/>
            <person name="Tritt A."/>
            <person name="Yoshinaga Y."/>
            <person name="Zwiers L.-H."/>
            <person name="Turgeon B."/>
            <person name="Goodwin S."/>
            <person name="Spatafora J."/>
            <person name="Crous P."/>
            <person name="Grigoriev I."/>
        </authorList>
    </citation>
    <scope>NUCLEOTIDE SEQUENCE</scope>
    <source>
        <strain evidence="12">CBS 675.92</strain>
    </source>
</reference>
<organism evidence="12 13">
    <name type="scientific">Byssothecium circinans</name>
    <dbReference type="NCBI Taxonomy" id="147558"/>
    <lineage>
        <taxon>Eukaryota</taxon>
        <taxon>Fungi</taxon>
        <taxon>Dikarya</taxon>
        <taxon>Ascomycota</taxon>
        <taxon>Pezizomycotina</taxon>
        <taxon>Dothideomycetes</taxon>
        <taxon>Pleosporomycetidae</taxon>
        <taxon>Pleosporales</taxon>
        <taxon>Massarineae</taxon>
        <taxon>Massarinaceae</taxon>
        <taxon>Byssothecium</taxon>
    </lineage>
</organism>
<protein>
    <recommendedName>
        <fullName evidence="10">tRNA (guanine(37)-N1)-methyltransferase</fullName>
        <ecNumber evidence="10">2.1.1.228</ecNumber>
    </recommendedName>
    <alternativeName>
        <fullName evidence="10">M1G-methyltransferase</fullName>
    </alternativeName>
    <alternativeName>
        <fullName evidence="10">tRNA [GM37] methyltransferase</fullName>
    </alternativeName>
    <alternativeName>
        <fullName evidence="10">tRNA methyltransferase 5</fullName>
    </alternativeName>
</protein>
<dbReference type="Pfam" id="PF25133">
    <property type="entry name" value="TYW2_N_2"/>
    <property type="match status" value="1"/>
</dbReference>
<dbReference type="InterPro" id="IPR056744">
    <property type="entry name" value="TRM5/TYW2-like_N"/>
</dbReference>
<comment type="subcellular location">
    <subcellularLocation>
        <location evidence="10">Mitochondrion matrix</location>
    </subcellularLocation>
    <subcellularLocation>
        <location evidence="10">Nucleus</location>
    </subcellularLocation>
    <subcellularLocation>
        <location evidence="10">Cytoplasm</location>
    </subcellularLocation>
    <text evidence="10">Predominantly in the mitochondria and in the nucleus.</text>
</comment>
<proteinExistence type="inferred from homology"/>
<evidence type="ECO:0000313" key="13">
    <source>
        <dbReference type="Proteomes" id="UP000800035"/>
    </source>
</evidence>
<feature type="binding site" evidence="10">
    <location>
        <begin position="302"/>
        <end position="303"/>
    </location>
    <ligand>
        <name>S-adenosyl-L-methionine</name>
        <dbReference type="ChEBI" id="CHEBI:59789"/>
    </ligand>
</feature>
<dbReference type="InterPro" id="IPR029063">
    <property type="entry name" value="SAM-dependent_MTases_sf"/>
</dbReference>
<sequence length="469" mass="53959">MADDMFAPPINRAMKVLDRSFFQKTIPTSVARIFSPKDISRCRKDLDKARDTLLRPRIQPVQADPDPERTRNGHKCLVLRPEILPDDKSTWSSRLQELEQDGTLGVIPFELKLDYNSFSYLEIMEAIVPPPDREEHEDEIPTGFTRAGHVAHLNLRERYFPYKHLIGTVLADKNRTDVKTVINKVEHLGKENKFRVFPYEVLYGPDDLNVTLKEQDCVFQFDWAKVYWNTRLHHEHERLCETFKEGEAVCDVMAGVGPFAMPAGKKKCFVYANDLNPDSYSALVNNIQLNKVNDYVKSFNTDGHDFIRKSAADLLKNDYKVDVFEKKKKYSRSNPQPPQPPKLLRTIAQPKTFQHYVMNLPASAVTFLPDFIGLYARIPDLPVAEARKLFAPHTETKLPLIHVYCFGTKTDDQEAAEKEVCEVVSGYLEHTITPQTPDTHIKNVREVSQNRSMFCASFRLPEEVAFRET</sequence>
<evidence type="ECO:0000256" key="1">
    <source>
        <dbReference type="ARBA" id="ARBA00009775"/>
    </source>
</evidence>
<dbReference type="GO" id="GO:0005634">
    <property type="term" value="C:nucleus"/>
    <property type="evidence" value="ECO:0007669"/>
    <property type="project" value="UniProtKB-SubCell"/>
</dbReference>
<dbReference type="Proteomes" id="UP000800035">
    <property type="component" value="Unassembled WGS sequence"/>
</dbReference>
<dbReference type="SUPFAM" id="SSF53335">
    <property type="entry name" value="S-adenosyl-L-methionine-dependent methyltransferases"/>
    <property type="match status" value="1"/>
</dbReference>
<evidence type="ECO:0000256" key="4">
    <source>
        <dbReference type="ARBA" id="ARBA00022679"/>
    </source>
</evidence>
<keyword evidence="5 10" id="KW-0949">S-adenosyl-L-methionine</keyword>
<dbReference type="GO" id="GO:0052906">
    <property type="term" value="F:tRNA (guanine(37)-N1)-methyltransferase activity"/>
    <property type="evidence" value="ECO:0007669"/>
    <property type="project" value="UniProtKB-UniRule"/>
</dbReference>
<dbReference type="EC" id="2.1.1.228" evidence="10"/>
<comment type="function">
    <text evidence="10">Specifically methylates the N1 position of guanosine-37 in various cytoplasmic and mitochondrial tRNAs. Methylation is not dependent on the nature of the nucleoside 5' of the target nucleoside. This is the first step in the biosynthesis of wybutosine (yW), a modified base adjacent to the anticodon of tRNAs and required for accurate decoding.</text>
</comment>
<evidence type="ECO:0000256" key="8">
    <source>
        <dbReference type="ARBA" id="ARBA00023242"/>
    </source>
</evidence>
<dbReference type="Gene3D" id="3.30.300.110">
    <property type="entry name" value="Met-10+ protein-like domains"/>
    <property type="match status" value="1"/>
</dbReference>
<comment type="similarity">
    <text evidence="10">Belongs to the TRM5 / TYW2 family.</text>
</comment>
<keyword evidence="4 10" id="KW-0808">Transferase</keyword>
<evidence type="ECO:0000256" key="10">
    <source>
        <dbReference type="HAMAP-Rule" id="MF_03152"/>
    </source>
</evidence>
<gene>
    <name evidence="10" type="primary">TRM5</name>
    <name evidence="12" type="ORF">CC80DRAFT_490088</name>
</gene>
<dbReference type="EMBL" id="ML976985">
    <property type="protein sequence ID" value="KAF1959112.1"/>
    <property type="molecule type" value="Genomic_DNA"/>
</dbReference>
<evidence type="ECO:0000256" key="2">
    <source>
        <dbReference type="ARBA" id="ARBA00022490"/>
    </source>
</evidence>
<keyword evidence="6 10" id="KW-0819">tRNA processing</keyword>
<comment type="subunit">
    <text evidence="10">Monomer.</text>
</comment>
<dbReference type="PROSITE" id="PS51684">
    <property type="entry name" value="SAM_MT_TRM5_TYW2"/>
    <property type="match status" value="1"/>
</dbReference>
<evidence type="ECO:0000259" key="11">
    <source>
        <dbReference type="PROSITE" id="PS51684"/>
    </source>
</evidence>
<evidence type="ECO:0000256" key="7">
    <source>
        <dbReference type="ARBA" id="ARBA00023128"/>
    </source>
</evidence>
<evidence type="ECO:0000313" key="12">
    <source>
        <dbReference type="EMBL" id="KAF1959112.1"/>
    </source>
</evidence>
<dbReference type="InterPro" id="IPR030382">
    <property type="entry name" value="MeTrfase_TRM5/TYW2"/>
</dbReference>
<keyword evidence="8 10" id="KW-0539">Nucleus</keyword>
<dbReference type="AlphaFoldDB" id="A0A6A5U5I1"/>
<dbReference type="OrthoDB" id="408788at2759"/>
<evidence type="ECO:0000256" key="6">
    <source>
        <dbReference type="ARBA" id="ARBA00022694"/>
    </source>
</evidence>
<dbReference type="FunFam" id="3.30.300.110:FF:000001">
    <property type="entry name" value="tRNA (guanine(37)-N1)-methyltransferase"/>
    <property type="match status" value="1"/>
</dbReference>
<dbReference type="PANTHER" id="PTHR23245">
    <property type="entry name" value="TRNA METHYLTRANSFERASE"/>
    <property type="match status" value="1"/>
</dbReference>
<name>A0A6A5U5I1_9PLEO</name>
<keyword evidence="13" id="KW-1185">Reference proteome</keyword>
<feature type="binding site" evidence="10">
    <location>
        <begin position="274"/>
        <end position="275"/>
    </location>
    <ligand>
        <name>S-adenosyl-L-methionine</name>
        <dbReference type="ChEBI" id="CHEBI:59789"/>
    </ligand>
</feature>
<keyword evidence="2 10" id="KW-0963">Cytoplasm</keyword>
<keyword evidence="3 10" id="KW-0489">Methyltransferase</keyword>
<accession>A0A6A5U5I1</accession>
<evidence type="ECO:0000256" key="9">
    <source>
        <dbReference type="ARBA" id="ARBA00047783"/>
    </source>
</evidence>
<dbReference type="PANTHER" id="PTHR23245:SF36">
    <property type="entry name" value="TRNA (GUANINE(37)-N1)-METHYLTRANSFERASE"/>
    <property type="match status" value="1"/>
</dbReference>
<dbReference type="Pfam" id="PF02475">
    <property type="entry name" value="TRM5-TYW2_MTfase"/>
    <property type="match status" value="1"/>
</dbReference>
<comment type="catalytic activity">
    <reaction evidence="9 10">
        <text>guanosine(37) in tRNA + S-adenosyl-L-methionine = N(1)-methylguanosine(37) in tRNA + S-adenosyl-L-homocysteine + H(+)</text>
        <dbReference type="Rhea" id="RHEA:36899"/>
        <dbReference type="Rhea" id="RHEA-COMP:10145"/>
        <dbReference type="Rhea" id="RHEA-COMP:10147"/>
        <dbReference type="ChEBI" id="CHEBI:15378"/>
        <dbReference type="ChEBI" id="CHEBI:57856"/>
        <dbReference type="ChEBI" id="CHEBI:59789"/>
        <dbReference type="ChEBI" id="CHEBI:73542"/>
        <dbReference type="ChEBI" id="CHEBI:74269"/>
        <dbReference type="EC" id="2.1.1.228"/>
    </reaction>
</comment>
<evidence type="ECO:0000256" key="5">
    <source>
        <dbReference type="ARBA" id="ARBA00022691"/>
    </source>
</evidence>
<dbReference type="HAMAP" id="MF_03152">
    <property type="entry name" value="TRM5"/>
    <property type="match status" value="1"/>
</dbReference>
<dbReference type="GO" id="GO:0002939">
    <property type="term" value="P:tRNA N1-guanine methylation"/>
    <property type="evidence" value="ECO:0007669"/>
    <property type="project" value="TreeGrafter"/>
</dbReference>
<dbReference type="InterPro" id="IPR056743">
    <property type="entry name" value="TRM5-TYW2-like_MTfase"/>
</dbReference>